<organism evidence="2 3">
    <name type="scientific">Fusarium mexicanum</name>
    <dbReference type="NCBI Taxonomy" id="751941"/>
    <lineage>
        <taxon>Eukaryota</taxon>
        <taxon>Fungi</taxon>
        <taxon>Dikarya</taxon>
        <taxon>Ascomycota</taxon>
        <taxon>Pezizomycotina</taxon>
        <taxon>Sordariomycetes</taxon>
        <taxon>Hypocreomycetidae</taxon>
        <taxon>Hypocreales</taxon>
        <taxon>Nectriaceae</taxon>
        <taxon>Fusarium</taxon>
        <taxon>Fusarium fujikuroi species complex</taxon>
    </lineage>
</organism>
<proteinExistence type="predicted"/>
<name>A0A8H5JMD6_9HYPO</name>
<dbReference type="Proteomes" id="UP000522262">
    <property type="component" value="Unassembled WGS sequence"/>
</dbReference>
<dbReference type="AlphaFoldDB" id="A0A8H5JMD6"/>
<gene>
    <name evidence="2" type="ORF">FMEXI_916</name>
</gene>
<dbReference type="EMBL" id="JAAOAM010000024">
    <property type="protein sequence ID" value="KAF5556863.1"/>
    <property type="molecule type" value="Genomic_DNA"/>
</dbReference>
<evidence type="ECO:0000313" key="3">
    <source>
        <dbReference type="Proteomes" id="UP000522262"/>
    </source>
</evidence>
<reference evidence="2 3" key="1">
    <citation type="submission" date="2020-05" db="EMBL/GenBank/DDBJ databases">
        <title>Identification and distribution of gene clusters putatively required for synthesis of sphingolipid metabolism inhibitors in phylogenetically diverse species of the filamentous fungus Fusarium.</title>
        <authorList>
            <person name="Kim H.-S."/>
            <person name="Busman M."/>
            <person name="Brown D.W."/>
            <person name="Divon H."/>
            <person name="Uhlig S."/>
            <person name="Proctor R.H."/>
        </authorList>
    </citation>
    <scope>NUCLEOTIDE SEQUENCE [LARGE SCALE GENOMIC DNA]</scope>
    <source>
        <strain evidence="2 3">NRRL 53147</strain>
    </source>
</reference>
<accession>A0A8H5JMD6</accession>
<comment type="caution">
    <text evidence="2">The sequence shown here is derived from an EMBL/GenBank/DDBJ whole genome shotgun (WGS) entry which is preliminary data.</text>
</comment>
<evidence type="ECO:0000256" key="1">
    <source>
        <dbReference type="SAM" id="Coils"/>
    </source>
</evidence>
<feature type="coiled-coil region" evidence="1">
    <location>
        <begin position="175"/>
        <end position="216"/>
    </location>
</feature>
<feature type="coiled-coil region" evidence="1">
    <location>
        <begin position="355"/>
        <end position="403"/>
    </location>
</feature>
<keyword evidence="1" id="KW-0175">Coiled coil</keyword>
<sequence>MLPMSNLPTTTPFYLTLITINDPDFFSQTLNTSEGDLDLTMATASTEKPMSGAYVDIIKVAQQIQHLAHFLSQGYPIPGIPLSDNDLKTARVLSPVTNITSHRRHSDLEFPREWVEDDGVLATALREWRQAIDPTKLSNTTPLEEIPMQTKNTPTETDIEADANVSFMSYSMKREAHWDAKMKELEKKLRQCEQEKESVLRDNLKLQRDVEVLQRRSESFHRAIFDPDNSIHQANLRAKVKLHAEIRQLNTSLNVSKIKNESLIENNKKLESCNKALVTANEELVKKTEKLELSNFDLVTENAALDAEIKDLDSYNEVLITMSQALLDKRTASREAMKNYEETLIAGNQALAMKLADLEIDTKRCAAQAKDLSERYDKSATVAESCEEKLARLTSMVNDFESSKDFLTAQNNDLLVRNVALGDKSKRLEASLEKIVSDAKCSLGV</sequence>
<keyword evidence="3" id="KW-1185">Reference proteome</keyword>
<evidence type="ECO:0000313" key="2">
    <source>
        <dbReference type="EMBL" id="KAF5556863.1"/>
    </source>
</evidence>
<protein>
    <submittedName>
        <fullName evidence="2">Uncharacterized protein</fullName>
    </submittedName>
</protein>